<dbReference type="PANTHER" id="PTHR33753:SF2">
    <property type="entry name" value="GLYCOSIDE HYDROLASE FAMILY 7 PROTEIN"/>
    <property type="match status" value="1"/>
</dbReference>
<dbReference type="PROSITE" id="PS51164">
    <property type="entry name" value="CBM1_2"/>
    <property type="match status" value="1"/>
</dbReference>
<dbReference type="GO" id="GO:0030248">
    <property type="term" value="F:cellulose binding"/>
    <property type="evidence" value="ECO:0007669"/>
    <property type="project" value="InterPro"/>
</dbReference>
<evidence type="ECO:0000313" key="14">
    <source>
        <dbReference type="EMBL" id="KAE9388964.1"/>
    </source>
</evidence>
<name>A0A6A4GUZ9_9AGAR</name>
<evidence type="ECO:0000313" key="15">
    <source>
        <dbReference type="Proteomes" id="UP000799118"/>
    </source>
</evidence>
<keyword evidence="3" id="KW-0732">Signal</keyword>
<keyword evidence="5 11" id="KW-0136">Cellulose degradation</keyword>
<keyword evidence="6" id="KW-1015">Disulfide bond</keyword>
<evidence type="ECO:0000256" key="3">
    <source>
        <dbReference type="ARBA" id="ARBA00022729"/>
    </source>
</evidence>
<keyword evidence="4 11" id="KW-0378">Hydrolase</keyword>
<feature type="compositionally biased region" description="Polar residues" evidence="12">
    <location>
        <begin position="44"/>
        <end position="58"/>
    </location>
</feature>
<dbReference type="SUPFAM" id="SSF57180">
    <property type="entry name" value="Cellulose-binding domain"/>
    <property type="match status" value="1"/>
</dbReference>
<dbReference type="GO" id="GO:0005576">
    <property type="term" value="C:extracellular region"/>
    <property type="evidence" value="ECO:0007669"/>
    <property type="project" value="InterPro"/>
</dbReference>
<dbReference type="EMBL" id="ML769717">
    <property type="protein sequence ID" value="KAE9388964.1"/>
    <property type="molecule type" value="Genomic_DNA"/>
</dbReference>
<dbReference type="SUPFAM" id="SSF49899">
    <property type="entry name" value="Concanavalin A-like lectins/glucanases"/>
    <property type="match status" value="1"/>
</dbReference>
<dbReference type="Gene3D" id="2.70.100.10">
    <property type="entry name" value="Glycoside hydrolase, family 7, domain"/>
    <property type="match status" value="1"/>
</dbReference>
<dbReference type="InterPro" id="IPR035971">
    <property type="entry name" value="CBD_sf"/>
</dbReference>
<evidence type="ECO:0000256" key="2">
    <source>
        <dbReference type="ARBA" id="ARBA00006044"/>
    </source>
</evidence>
<organism evidence="14 15">
    <name type="scientific">Gymnopus androsaceus JB14</name>
    <dbReference type="NCBI Taxonomy" id="1447944"/>
    <lineage>
        <taxon>Eukaryota</taxon>
        <taxon>Fungi</taxon>
        <taxon>Dikarya</taxon>
        <taxon>Basidiomycota</taxon>
        <taxon>Agaricomycotina</taxon>
        <taxon>Agaricomycetes</taxon>
        <taxon>Agaricomycetidae</taxon>
        <taxon>Agaricales</taxon>
        <taxon>Marasmiineae</taxon>
        <taxon>Omphalotaceae</taxon>
        <taxon>Gymnopus</taxon>
    </lineage>
</organism>
<dbReference type="Pfam" id="PF00734">
    <property type="entry name" value="CBM_1"/>
    <property type="match status" value="1"/>
</dbReference>
<dbReference type="PANTHER" id="PTHR33753">
    <property type="entry name" value="1,4-BETA-D-GLUCAN CELLOBIOHYDROLASE B"/>
    <property type="match status" value="1"/>
</dbReference>
<evidence type="ECO:0000256" key="11">
    <source>
        <dbReference type="RuleBase" id="RU361164"/>
    </source>
</evidence>
<reference evidence="14" key="1">
    <citation type="journal article" date="2019" name="Environ. Microbiol.">
        <title>Fungal ecological strategies reflected in gene transcription - a case study of two litter decomposers.</title>
        <authorList>
            <person name="Barbi F."/>
            <person name="Kohler A."/>
            <person name="Barry K."/>
            <person name="Baskaran P."/>
            <person name="Daum C."/>
            <person name="Fauchery L."/>
            <person name="Ihrmark K."/>
            <person name="Kuo A."/>
            <person name="LaButti K."/>
            <person name="Lipzen A."/>
            <person name="Morin E."/>
            <person name="Grigoriev I.V."/>
            <person name="Henrissat B."/>
            <person name="Lindahl B."/>
            <person name="Martin F."/>
        </authorList>
    </citation>
    <scope>NUCLEOTIDE SEQUENCE</scope>
    <source>
        <strain evidence="14">JB14</strain>
    </source>
</reference>
<dbReference type="InterPro" id="IPR013320">
    <property type="entry name" value="ConA-like_dom_sf"/>
</dbReference>
<evidence type="ECO:0000256" key="10">
    <source>
        <dbReference type="ARBA" id="ARBA00023326"/>
    </source>
</evidence>
<feature type="compositionally biased region" description="Low complexity" evidence="12">
    <location>
        <begin position="86"/>
        <end position="103"/>
    </location>
</feature>
<dbReference type="InterPro" id="IPR000254">
    <property type="entry name" value="CBD"/>
</dbReference>
<evidence type="ECO:0000256" key="4">
    <source>
        <dbReference type="ARBA" id="ARBA00022801"/>
    </source>
</evidence>
<evidence type="ECO:0000256" key="9">
    <source>
        <dbReference type="ARBA" id="ARBA00023295"/>
    </source>
</evidence>
<dbReference type="Pfam" id="PF00840">
    <property type="entry name" value="Glyco_hydro_7"/>
    <property type="match status" value="1"/>
</dbReference>
<feature type="domain" description="CBM1" evidence="13">
    <location>
        <begin position="104"/>
        <end position="140"/>
    </location>
</feature>
<dbReference type="SMART" id="SM00236">
    <property type="entry name" value="fCBD"/>
    <property type="match status" value="1"/>
</dbReference>
<keyword evidence="7" id="KW-0325">Glycoprotein</keyword>
<dbReference type="PRINTS" id="PR00734">
    <property type="entry name" value="GLHYDRLASE7"/>
</dbReference>
<evidence type="ECO:0000256" key="1">
    <source>
        <dbReference type="ARBA" id="ARBA00001641"/>
    </source>
</evidence>
<evidence type="ECO:0000256" key="12">
    <source>
        <dbReference type="SAM" id="MobiDB-lite"/>
    </source>
</evidence>
<protein>
    <recommendedName>
        <fullName evidence="11">Glucanase</fullName>
        <ecNumber evidence="11">3.2.1.-</ecNumber>
    </recommendedName>
</protein>
<keyword evidence="9 11" id="KW-0326">Glycosidase</keyword>
<keyword evidence="8" id="KW-0119">Carbohydrate metabolism</keyword>
<sequence length="141" mass="14105">MGNAFADGMVLVLSFWDDYAVNMLWLDSDYPTTGTAPGDKRGTCATSSGVPKTVEAQSPNAQVIYSNIRVGPLGSTTGSQPGGTPSGTPSGTPTGTTTGSAPGATQSVYGQCGGIGYSGPTACASGLTCEASSQYYSQCLP</sequence>
<evidence type="ECO:0000259" key="13">
    <source>
        <dbReference type="PROSITE" id="PS51164"/>
    </source>
</evidence>
<evidence type="ECO:0000256" key="7">
    <source>
        <dbReference type="ARBA" id="ARBA00023180"/>
    </source>
</evidence>
<dbReference type="GO" id="GO:0030245">
    <property type="term" value="P:cellulose catabolic process"/>
    <property type="evidence" value="ECO:0007669"/>
    <property type="project" value="UniProtKB-KW"/>
</dbReference>
<feature type="region of interest" description="Disordered" evidence="12">
    <location>
        <begin position="70"/>
        <end position="103"/>
    </location>
</feature>
<dbReference type="EC" id="3.2.1.-" evidence="11"/>
<evidence type="ECO:0000256" key="5">
    <source>
        <dbReference type="ARBA" id="ARBA00023001"/>
    </source>
</evidence>
<accession>A0A6A4GUZ9</accession>
<comment type="catalytic activity">
    <reaction evidence="1">
        <text>Hydrolysis of (1-&gt;4)-beta-D-glucosidic linkages in cellulose and cellotetraose, releasing cellobiose from the non-reducing ends of the chains.</text>
        <dbReference type="EC" id="3.2.1.91"/>
    </reaction>
</comment>
<keyword evidence="10 11" id="KW-0624">Polysaccharide degradation</keyword>
<feature type="region of interest" description="Disordered" evidence="12">
    <location>
        <begin position="35"/>
        <end position="58"/>
    </location>
</feature>
<keyword evidence="15" id="KW-1185">Reference proteome</keyword>
<dbReference type="GO" id="GO:0016162">
    <property type="term" value="F:cellulose 1,4-beta-cellobiosidase activity"/>
    <property type="evidence" value="ECO:0007669"/>
    <property type="project" value="UniProtKB-EC"/>
</dbReference>
<dbReference type="InterPro" id="IPR037019">
    <property type="entry name" value="Glyco_hydro_7_sf"/>
</dbReference>
<dbReference type="InterPro" id="IPR001722">
    <property type="entry name" value="Glyco_hydro_7"/>
</dbReference>
<dbReference type="Proteomes" id="UP000799118">
    <property type="component" value="Unassembled WGS sequence"/>
</dbReference>
<evidence type="ECO:0000256" key="6">
    <source>
        <dbReference type="ARBA" id="ARBA00023157"/>
    </source>
</evidence>
<dbReference type="AlphaFoldDB" id="A0A6A4GUZ9"/>
<dbReference type="OrthoDB" id="2119228at2759"/>
<gene>
    <name evidence="14" type="ORF">BT96DRAFT_926785</name>
</gene>
<dbReference type="PROSITE" id="PS00562">
    <property type="entry name" value="CBM1_1"/>
    <property type="match status" value="1"/>
</dbReference>
<evidence type="ECO:0000256" key="8">
    <source>
        <dbReference type="ARBA" id="ARBA00023277"/>
    </source>
</evidence>
<proteinExistence type="inferred from homology"/>
<comment type="similarity">
    <text evidence="2 11">Belongs to the glycosyl hydrolase 7 (cellulase C) family.</text>
</comment>